<reference evidence="1" key="1">
    <citation type="journal article" date="2017" name="Nature">
        <title>The sunflower genome provides insights into oil metabolism, flowering and Asterid evolution.</title>
        <authorList>
            <person name="Badouin H."/>
            <person name="Gouzy J."/>
            <person name="Grassa C.J."/>
            <person name="Murat F."/>
            <person name="Staton S.E."/>
            <person name="Cottret L."/>
            <person name="Lelandais-Briere C."/>
            <person name="Owens G.L."/>
            <person name="Carrere S."/>
            <person name="Mayjonade B."/>
            <person name="Legrand L."/>
            <person name="Gill N."/>
            <person name="Kane N.C."/>
            <person name="Bowers J.E."/>
            <person name="Hubner S."/>
            <person name="Bellec A."/>
            <person name="Berard A."/>
            <person name="Berges H."/>
            <person name="Blanchet N."/>
            <person name="Boniface M.C."/>
            <person name="Brunel D."/>
            <person name="Catrice O."/>
            <person name="Chaidir N."/>
            <person name="Claudel C."/>
            <person name="Donnadieu C."/>
            <person name="Faraut T."/>
            <person name="Fievet G."/>
            <person name="Helmstetter N."/>
            <person name="King M."/>
            <person name="Knapp S.J."/>
            <person name="Lai Z."/>
            <person name="Le Paslier M.C."/>
            <person name="Lippi Y."/>
            <person name="Lorenzon L."/>
            <person name="Mandel J.R."/>
            <person name="Marage G."/>
            <person name="Marchand G."/>
            <person name="Marquand E."/>
            <person name="Bret-Mestries E."/>
            <person name="Morien E."/>
            <person name="Nambeesan S."/>
            <person name="Nguyen T."/>
            <person name="Pegot-Espagnet P."/>
            <person name="Pouilly N."/>
            <person name="Raftis F."/>
            <person name="Sallet E."/>
            <person name="Schiex T."/>
            <person name="Thomas J."/>
            <person name="Vandecasteele C."/>
            <person name="Vares D."/>
            <person name="Vear F."/>
            <person name="Vautrin S."/>
            <person name="Crespi M."/>
            <person name="Mangin B."/>
            <person name="Burke J.M."/>
            <person name="Salse J."/>
            <person name="Munos S."/>
            <person name="Vincourt P."/>
            <person name="Rieseberg L.H."/>
            <person name="Langlade N.B."/>
        </authorList>
    </citation>
    <scope>NUCLEOTIDE SEQUENCE</scope>
    <source>
        <tissue evidence="1">Leaves</tissue>
    </source>
</reference>
<gene>
    <name evidence="1" type="ORF">HanXRQr2_Chr02g0077741</name>
</gene>
<dbReference type="EC" id="3.4.19.12" evidence="1"/>
<accession>A0A9K3JQM8</accession>
<sequence>MDLSDEVVHPRVPLIDCLASFSHPEEVQGFYSTALKARTTAIK</sequence>
<keyword evidence="2" id="KW-1185">Reference proteome</keyword>
<protein>
    <submittedName>
        <fullName evidence="1">Ubiquitinyl hydrolase 1</fullName>
        <ecNumber evidence="1">3.4.19.12</ecNumber>
    </submittedName>
</protein>
<reference evidence="1" key="2">
    <citation type="submission" date="2020-06" db="EMBL/GenBank/DDBJ databases">
        <title>Helianthus annuus Genome sequencing and assembly Release 2.</title>
        <authorList>
            <person name="Gouzy J."/>
            <person name="Langlade N."/>
            <person name="Munos S."/>
        </authorList>
    </citation>
    <scope>NUCLEOTIDE SEQUENCE</scope>
    <source>
        <tissue evidence="1">Leaves</tissue>
    </source>
</reference>
<proteinExistence type="predicted"/>
<dbReference type="Proteomes" id="UP000215914">
    <property type="component" value="Unassembled WGS sequence"/>
</dbReference>
<organism evidence="1 2">
    <name type="scientific">Helianthus annuus</name>
    <name type="common">Common sunflower</name>
    <dbReference type="NCBI Taxonomy" id="4232"/>
    <lineage>
        <taxon>Eukaryota</taxon>
        <taxon>Viridiplantae</taxon>
        <taxon>Streptophyta</taxon>
        <taxon>Embryophyta</taxon>
        <taxon>Tracheophyta</taxon>
        <taxon>Spermatophyta</taxon>
        <taxon>Magnoliopsida</taxon>
        <taxon>eudicotyledons</taxon>
        <taxon>Gunneridae</taxon>
        <taxon>Pentapetalae</taxon>
        <taxon>asterids</taxon>
        <taxon>campanulids</taxon>
        <taxon>Asterales</taxon>
        <taxon>Asteraceae</taxon>
        <taxon>Asteroideae</taxon>
        <taxon>Heliantheae alliance</taxon>
        <taxon>Heliantheae</taxon>
        <taxon>Helianthus</taxon>
    </lineage>
</organism>
<evidence type="ECO:0000313" key="2">
    <source>
        <dbReference type="Proteomes" id="UP000215914"/>
    </source>
</evidence>
<evidence type="ECO:0000313" key="1">
    <source>
        <dbReference type="EMBL" id="KAF5819451.1"/>
    </source>
</evidence>
<comment type="caution">
    <text evidence="1">The sequence shown here is derived from an EMBL/GenBank/DDBJ whole genome shotgun (WGS) entry which is preliminary data.</text>
</comment>
<name>A0A9K3JQM8_HELAN</name>
<dbReference type="EMBL" id="MNCJ02000317">
    <property type="protein sequence ID" value="KAF5819451.1"/>
    <property type="molecule type" value="Genomic_DNA"/>
</dbReference>
<keyword evidence="1" id="KW-0378">Hydrolase</keyword>
<dbReference type="Gramene" id="mRNA:HanXRQr2_Chr02g0077741">
    <property type="protein sequence ID" value="mRNA:HanXRQr2_Chr02g0077741"/>
    <property type="gene ID" value="HanXRQr2_Chr02g0077741"/>
</dbReference>
<dbReference type="AlphaFoldDB" id="A0A9K3JQM8"/>
<dbReference type="GO" id="GO:0004843">
    <property type="term" value="F:cysteine-type deubiquitinase activity"/>
    <property type="evidence" value="ECO:0007669"/>
    <property type="project" value="UniProtKB-EC"/>
</dbReference>